<sequence>MSKCVASECDECVLVAEIIHQAAVKKFPTSSEMWMTCSFCTLSITSSELKLGDHLRTTLQHLLFRVTRLPLPAALSPTERAEQDSAIRIASDAHDTLRFGEHPHVTHKDHPSAGTAPLDPIDAVASLSPSITRTSLFPAHSISQMSASLPSCRTRSRRFRPRSSPSSQTTRHSTIQLQNEALLRSLIYQPKHAQSHSDAILIARHKCDPAVRHSTLTNPHNSLRGSLGGAPLPVAPHKPSAPTPLRYSP</sequence>
<feature type="region of interest" description="Disordered" evidence="1">
    <location>
        <begin position="216"/>
        <end position="249"/>
    </location>
</feature>
<dbReference type="EMBL" id="JARBJD010000222">
    <property type="protein sequence ID" value="KAK2946674.1"/>
    <property type="molecule type" value="Genomic_DNA"/>
</dbReference>
<feature type="region of interest" description="Disordered" evidence="1">
    <location>
        <begin position="147"/>
        <end position="174"/>
    </location>
</feature>
<feature type="compositionally biased region" description="Low complexity" evidence="1">
    <location>
        <begin position="162"/>
        <end position="174"/>
    </location>
</feature>
<dbReference type="Proteomes" id="UP001281761">
    <property type="component" value="Unassembled WGS sequence"/>
</dbReference>
<feature type="compositionally biased region" description="Pro residues" evidence="1">
    <location>
        <begin position="233"/>
        <end position="242"/>
    </location>
</feature>
<accession>A0ABQ9X5S0</accession>
<keyword evidence="3" id="KW-1185">Reference proteome</keyword>
<comment type="caution">
    <text evidence="2">The sequence shown here is derived from an EMBL/GenBank/DDBJ whole genome shotgun (WGS) entry which is preliminary data.</text>
</comment>
<proteinExistence type="predicted"/>
<gene>
    <name evidence="2" type="ORF">BLNAU_18426</name>
</gene>
<evidence type="ECO:0000313" key="3">
    <source>
        <dbReference type="Proteomes" id="UP001281761"/>
    </source>
</evidence>
<protein>
    <submittedName>
        <fullName evidence="2">Uncharacterized protein</fullName>
    </submittedName>
</protein>
<evidence type="ECO:0000313" key="2">
    <source>
        <dbReference type="EMBL" id="KAK2946674.1"/>
    </source>
</evidence>
<name>A0ABQ9X5S0_9EUKA</name>
<evidence type="ECO:0000256" key="1">
    <source>
        <dbReference type="SAM" id="MobiDB-lite"/>
    </source>
</evidence>
<organism evidence="2 3">
    <name type="scientific">Blattamonas nauphoetae</name>
    <dbReference type="NCBI Taxonomy" id="2049346"/>
    <lineage>
        <taxon>Eukaryota</taxon>
        <taxon>Metamonada</taxon>
        <taxon>Preaxostyla</taxon>
        <taxon>Oxymonadida</taxon>
        <taxon>Blattamonas</taxon>
    </lineage>
</organism>
<reference evidence="2 3" key="1">
    <citation type="journal article" date="2022" name="bioRxiv">
        <title>Genomics of Preaxostyla Flagellates Illuminates Evolutionary Transitions and the Path Towards Mitochondrial Loss.</title>
        <authorList>
            <person name="Novak L.V.F."/>
            <person name="Treitli S.C."/>
            <person name="Pyrih J."/>
            <person name="Halakuc P."/>
            <person name="Pipaliya S.V."/>
            <person name="Vacek V."/>
            <person name="Brzon O."/>
            <person name="Soukal P."/>
            <person name="Eme L."/>
            <person name="Dacks J.B."/>
            <person name="Karnkowska A."/>
            <person name="Elias M."/>
            <person name="Hampl V."/>
        </authorList>
    </citation>
    <scope>NUCLEOTIDE SEQUENCE [LARGE SCALE GENOMIC DNA]</scope>
    <source>
        <strain evidence="2">NAU3</strain>
        <tissue evidence="2">Gut</tissue>
    </source>
</reference>